<feature type="domain" description="Tryptophan synthase beta chain-like PALP" evidence="4">
    <location>
        <begin position="21"/>
        <end position="308"/>
    </location>
</feature>
<dbReference type="InterPro" id="IPR000634">
    <property type="entry name" value="Ser/Thr_deHydtase_PyrdxlP-BS"/>
</dbReference>
<dbReference type="Proteomes" id="UP000647587">
    <property type="component" value="Unassembled WGS sequence"/>
</dbReference>
<protein>
    <submittedName>
        <fullName evidence="5">Serine/threonine dehydratase</fullName>
    </submittedName>
</protein>
<dbReference type="PANTHER" id="PTHR48078">
    <property type="entry name" value="THREONINE DEHYDRATASE, MITOCHONDRIAL-RELATED"/>
    <property type="match status" value="1"/>
</dbReference>
<dbReference type="InterPro" id="IPR050147">
    <property type="entry name" value="Ser/Thr_Dehydratase"/>
</dbReference>
<reference evidence="6" key="1">
    <citation type="journal article" date="2019" name="Int. J. Syst. Evol. Microbiol.">
        <title>The Global Catalogue of Microorganisms (GCM) 10K type strain sequencing project: providing services to taxonomists for standard genome sequencing and annotation.</title>
        <authorList>
            <consortium name="The Broad Institute Genomics Platform"/>
            <consortium name="The Broad Institute Genome Sequencing Center for Infectious Disease"/>
            <person name="Wu L."/>
            <person name="Ma J."/>
        </authorList>
    </citation>
    <scope>NUCLEOTIDE SEQUENCE [LARGE SCALE GENOMIC DNA]</scope>
    <source>
        <strain evidence="6">JCM 30331</strain>
    </source>
</reference>
<sequence>MPNDTTSLVTLDTIRTAHTRIRPHVVRTPLVPFPLEDFWLKPESLQPTGAFKLRGAFNAMLSLTPEECARGVVAHSSGNHAQAVAYAAQQLGIPAVIVMPDNAPQMKLAMTRAFGADVVIVGPASEDRTRKAEALAAERGLTPIPPYDDARIIAGAGTVGLEILEDLPDVGTVLVPVSGGGLISGVAAALKQQRPEIRVIGVEPEAAADARDSLRSGQLVTYAAEQVGQTLADGLRVQQLGELNWAHVKAFVDDIITVSEGELRRAARDATLRTRLVTEPSGAVTIAAALYHRGELSATGPLVAILSGGNLDPSLLVDLLTGGDA</sequence>
<keyword evidence="3" id="KW-0456">Lyase</keyword>
<dbReference type="InterPro" id="IPR036052">
    <property type="entry name" value="TrpB-like_PALP_sf"/>
</dbReference>
<dbReference type="CDD" id="cd01562">
    <property type="entry name" value="Thr-dehyd"/>
    <property type="match status" value="1"/>
</dbReference>
<dbReference type="SUPFAM" id="SSF53686">
    <property type="entry name" value="Tryptophan synthase beta subunit-like PLP-dependent enzymes"/>
    <property type="match status" value="1"/>
</dbReference>
<evidence type="ECO:0000256" key="3">
    <source>
        <dbReference type="ARBA" id="ARBA00023239"/>
    </source>
</evidence>
<gene>
    <name evidence="5" type="primary">ilvA</name>
    <name evidence="5" type="ORF">GCM10008955_39820</name>
</gene>
<evidence type="ECO:0000259" key="4">
    <source>
        <dbReference type="Pfam" id="PF00291"/>
    </source>
</evidence>
<accession>A0ABQ2F2Q2</accession>
<dbReference type="PROSITE" id="PS00165">
    <property type="entry name" value="DEHYDRATASE_SER_THR"/>
    <property type="match status" value="1"/>
</dbReference>
<dbReference type="InterPro" id="IPR001926">
    <property type="entry name" value="TrpB-like_PALP"/>
</dbReference>
<proteinExistence type="predicted"/>
<evidence type="ECO:0000313" key="6">
    <source>
        <dbReference type="Proteomes" id="UP000647587"/>
    </source>
</evidence>
<evidence type="ECO:0000256" key="1">
    <source>
        <dbReference type="ARBA" id="ARBA00001933"/>
    </source>
</evidence>
<evidence type="ECO:0000256" key="2">
    <source>
        <dbReference type="ARBA" id="ARBA00022898"/>
    </source>
</evidence>
<evidence type="ECO:0000313" key="5">
    <source>
        <dbReference type="EMBL" id="GGK42070.1"/>
    </source>
</evidence>
<name>A0ABQ2F2Q2_9DEIO</name>
<dbReference type="RefSeq" id="WP_189011917.1">
    <property type="nucleotide sequence ID" value="NZ_BMPP01000030.1"/>
</dbReference>
<dbReference type="EMBL" id="BMPP01000030">
    <property type="protein sequence ID" value="GGK42070.1"/>
    <property type="molecule type" value="Genomic_DNA"/>
</dbReference>
<dbReference type="Gene3D" id="3.40.50.1100">
    <property type="match status" value="2"/>
</dbReference>
<keyword evidence="6" id="KW-1185">Reference proteome</keyword>
<dbReference type="Pfam" id="PF00291">
    <property type="entry name" value="PALP"/>
    <property type="match status" value="1"/>
</dbReference>
<keyword evidence="2" id="KW-0663">Pyridoxal phosphate</keyword>
<dbReference type="PANTHER" id="PTHR48078:SF6">
    <property type="entry name" value="L-THREONINE DEHYDRATASE CATABOLIC TDCB"/>
    <property type="match status" value="1"/>
</dbReference>
<comment type="cofactor">
    <cofactor evidence="1">
        <name>pyridoxal 5'-phosphate</name>
        <dbReference type="ChEBI" id="CHEBI:597326"/>
    </cofactor>
</comment>
<comment type="caution">
    <text evidence="5">The sequence shown here is derived from an EMBL/GenBank/DDBJ whole genome shotgun (WGS) entry which is preliminary data.</text>
</comment>
<organism evidence="5 6">
    <name type="scientific">Deinococcus malanensis</name>
    <dbReference type="NCBI Taxonomy" id="1706855"/>
    <lineage>
        <taxon>Bacteria</taxon>
        <taxon>Thermotogati</taxon>
        <taxon>Deinococcota</taxon>
        <taxon>Deinococci</taxon>
        <taxon>Deinococcales</taxon>
        <taxon>Deinococcaceae</taxon>
        <taxon>Deinococcus</taxon>
    </lineage>
</organism>